<dbReference type="STRING" id="154981.AKJ29_03295"/>
<proteinExistence type="predicted"/>
<evidence type="ECO:0000313" key="1">
    <source>
        <dbReference type="EMBL" id="KPN61647.1"/>
    </source>
</evidence>
<dbReference type="EMBL" id="LKBA01000025">
    <property type="protein sequence ID" value="KPN61647.1"/>
    <property type="molecule type" value="Genomic_DNA"/>
</dbReference>
<keyword evidence="2" id="KW-1185">Reference proteome</keyword>
<name>A0A0P7J1Z4_9RHOB</name>
<organism evidence="1 2">
    <name type="scientific">Aliiroseovarius crassostreae</name>
    <dbReference type="NCBI Taxonomy" id="154981"/>
    <lineage>
        <taxon>Bacteria</taxon>
        <taxon>Pseudomonadati</taxon>
        <taxon>Pseudomonadota</taxon>
        <taxon>Alphaproteobacteria</taxon>
        <taxon>Rhodobacterales</taxon>
        <taxon>Paracoccaceae</taxon>
        <taxon>Aliiroseovarius</taxon>
    </lineage>
</organism>
<protein>
    <submittedName>
        <fullName evidence="1">Uncharacterized protein</fullName>
    </submittedName>
</protein>
<accession>A0A0P7J1Z4</accession>
<sequence>MPSYCSFLVFRPDEIELVLSICERADIKVSAITDPSARFRFSTRGMSEVSQASALKLNFLGELGKLLILEESECTTDNFIQLVCASNIVLEGFPDKGTSATCGFPLDDDPDEREKQFENVFRSVGFFERFIWRETLPSAVALAAHAWGEKKLIYAIHKLAHSYETESVTPHSMHPRYGQAFEKHTDEFASHVRSSIAINLAYSAIEELGLTVQASSKKRRFLPGANNEWNPKVLEPFVGRLSKSNIERDATIEWVTRGAATELQVFSEIGEASEFSDGEKIRDSMVSLPYAIQFCEYLRNQLTAHSFKEGTECLGPYEVYNCQNVARFLLLKRCEMFNVRTKDLKNRF</sequence>
<evidence type="ECO:0000313" key="2">
    <source>
        <dbReference type="Proteomes" id="UP000050471"/>
    </source>
</evidence>
<reference evidence="1 2" key="1">
    <citation type="submission" date="2015-09" db="EMBL/GenBank/DDBJ databases">
        <title>Draft genome sequence of Aliiroseovarius crassostreae CV919-312TSm, the causative agent of Roseovarius Oyster Disease (formerly Juvenile Oyster Disease).</title>
        <authorList>
            <person name="Kessner L."/>
            <person name="Spinard E."/>
            <person name="Nelson D."/>
        </authorList>
    </citation>
    <scope>NUCLEOTIDE SEQUENCE [LARGE SCALE GENOMIC DNA]</scope>
    <source>
        <strain evidence="1 2">CV919-312</strain>
    </source>
</reference>
<gene>
    <name evidence="1" type="ORF">AKJ29_03295</name>
</gene>
<dbReference type="Proteomes" id="UP000050471">
    <property type="component" value="Unassembled WGS sequence"/>
</dbReference>
<comment type="caution">
    <text evidence="1">The sequence shown here is derived from an EMBL/GenBank/DDBJ whole genome shotgun (WGS) entry which is preliminary data.</text>
</comment>
<dbReference type="AlphaFoldDB" id="A0A0P7J1Z4"/>